<name>A0A6M0Q7U4_9BACI</name>
<evidence type="ECO:0000256" key="3">
    <source>
        <dbReference type="SAM" id="SignalP"/>
    </source>
</evidence>
<dbReference type="Pfam" id="PF02638">
    <property type="entry name" value="GHL10"/>
    <property type="match status" value="1"/>
</dbReference>
<feature type="signal peptide" evidence="3">
    <location>
        <begin position="1"/>
        <end position="31"/>
    </location>
</feature>
<dbReference type="PANTHER" id="PTHR43405:SF1">
    <property type="entry name" value="GLYCOSYL HYDROLASE DIGH"/>
    <property type="match status" value="1"/>
</dbReference>
<keyword evidence="2" id="KW-0175">Coiled coil</keyword>
<feature type="chain" id="PRO_5026939663" evidence="3">
    <location>
        <begin position="32"/>
        <end position="780"/>
    </location>
</feature>
<dbReference type="GO" id="GO:0016787">
    <property type="term" value="F:hydrolase activity"/>
    <property type="evidence" value="ECO:0007669"/>
    <property type="project" value="UniProtKB-KW"/>
</dbReference>
<dbReference type="Gene3D" id="3.20.20.80">
    <property type="entry name" value="Glycosidases"/>
    <property type="match status" value="1"/>
</dbReference>
<reference evidence="5 6" key="1">
    <citation type="submission" date="2020-02" db="EMBL/GenBank/DDBJ databases">
        <title>Bacillus aquiflavi sp. nov., isolated from yellow water of strong flavor Chinese baijiu in Yibin region of China.</title>
        <authorList>
            <person name="Xie J."/>
        </authorList>
    </citation>
    <scope>NUCLEOTIDE SEQUENCE [LARGE SCALE GENOMIC DNA]</scope>
    <source>
        <strain evidence="5 6">SA4</strain>
    </source>
</reference>
<organism evidence="5 6">
    <name type="scientific">Bacillus mesophilus</name>
    <dbReference type="NCBI Taxonomy" id="1808955"/>
    <lineage>
        <taxon>Bacteria</taxon>
        <taxon>Bacillati</taxon>
        <taxon>Bacillota</taxon>
        <taxon>Bacilli</taxon>
        <taxon>Bacillales</taxon>
        <taxon>Bacillaceae</taxon>
        <taxon>Bacillus</taxon>
    </lineage>
</organism>
<dbReference type="InterPro" id="IPR052177">
    <property type="entry name" value="Divisome_Glycosyl_Hydrolase"/>
</dbReference>
<protein>
    <submittedName>
        <fullName evidence="5">Family 10 glycosylhydrolase</fullName>
    </submittedName>
</protein>
<comment type="caution">
    <text evidence="5">The sequence shown here is derived from an EMBL/GenBank/DDBJ whole genome shotgun (WGS) entry which is preliminary data.</text>
</comment>
<keyword evidence="1 3" id="KW-0732">Signal</keyword>
<sequence>MNLKITKLTMILSIILGLIVSSLGMSSSATAAFKEDMIRAANGERQVINAFNALRGGNQLVVYTPEFGESTKNNRWGVEVIVEEGKVIEVRDGTLAGNDSFYDTPIPKNGYVISGHGTARTWIIQNLHAGESVEILYDVIAEPEKSSTFSISRLDPKPPFAFPGGRGGDELVVYTPEYGYETTGTNQYGAEVIVRDGIVVEMSGSDSVIPEDGFVLSGHGTAKDWLLQFTQVGAKVTFDKETMKVTAKIDASSYIRASELVLQVAEASVENAESRFLDVPLDEAKQTITEAKAIIMEAEAAFKSEDWFKTIELSEQATELAENASFLTVESRVVDARGIWHRPVEKNREEIIATLDRLADSNYNMLFLETFFHGYTIYPSEVAQQNPNFEGWDPLAVFIEEGKKRGIEVHAWVHTFFVGHETLNPPGPIIDAHPEWAAVDRKGNLPSEKEVGYYWINPALPEVRDFLSTLFEETTSSYDLSGLHLDYIRYPVSKPYNVGYSYDEYSRSEFKKESGFDPLEITPESNPEAWEQWNLWREKQISTFVERIHSELKARNAEMDLSTAVFPEVSDAVDQKFQNWIDWVEAGYMDFITPMIYSVDTKYVNKTTADFIANMKSPVLSYIGLAPFIGFTDELLVSQVSGVYQEGSSGQVQFAYHNLKQEHFDSLKIGPQRKDAIVPHRNPADAAAVMVNDIKRKVEEIYNAKGAMKGNIKTPLFAKLNQIERKLAKGDIQGALEHKAVAAEFITERQKDINEHVVANLHRDLTQLEKVLEFAIFDQK</sequence>
<feature type="domain" description="Glycosyl hydrolase-like 10" evidence="4">
    <location>
        <begin position="345"/>
        <end position="600"/>
    </location>
</feature>
<keyword evidence="5" id="KW-0378">Hydrolase</keyword>
<dbReference type="AlphaFoldDB" id="A0A6M0Q7U4"/>
<dbReference type="EMBL" id="JAAIWM010000003">
    <property type="protein sequence ID" value="NEY72426.1"/>
    <property type="molecule type" value="Genomic_DNA"/>
</dbReference>
<proteinExistence type="predicted"/>
<dbReference type="RefSeq" id="WP_163179869.1">
    <property type="nucleotide sequence ID" value="NZ_JAAIWM010000003.1"/>
</dbReference>
<evidence type="ECO:0000256" key="2">
    <source>
        <dbReference type="SAM" id="Coils"/>
    </source>
</evidence>
<dbReference type="InterPro" id="IPR003790">
    <property type="entry name" value="GHL10"/>
</dbReference>
<keyword evidence="6" id="KW-1185">Reference proteome</keyword>
<evidence type="ECO:0000256" key="1">
    <source>
        <dbReference type="ARBA" id="ARBA00022729"/>
    </source>
</evidence>
<dbReference type="InterPro" id="IPR017853">
    <property type="entry name" value="GH"/>
</dbReference>
<accession>A0A6M0Q7U4</accession>
<dbReference type="SUPFAM" id="SSF51445">
    <property type="entry name" value="(Trans)glycosidases"/>
    <property type="match status" value="1"/>
</dbReference>
<evidence type="ECO:0000313" key="5">
    <source>
        <dbReference type="EMBL" id="NEY72426.1"/>
    </source>
</evidence>
<evidence type="ECO:0000313" key="6">
    <source>
        <dbReference type="Proteomes" id="UP000481043"/>
    </source>
</evidence>
<gene>
    <name evidence="5" type="ORF">G4D63_11880</name>
</gene>
<dbReference type="PANTHER" id="PTHR43405">
    <property type="entry name" value="GLYCOSYL HYDROLASE DIGH"/>
    <property type="match status" value="1"/>
</dbReference>
<dbReference type="Proteomes" id="UP000481043">
    <property type="component" value="Unassembled WGS sequence"/>
</dbReference>
<feature type="coiled-coil region" evidence="2">
    <location>
        <begin position="255"/>
        <end position="301"/>
    </location>
</feature>
<evidence type="ECO:0000259" key="4">
    <source>
        <dbReference type="Pfam" id="PF02638"/>
    </source>
</evidence>